<dbReference type="RefSeq" id="WP_078497484.1">
    <property type="nucleotide sequence ID" value="NZ_MSZX01000002.1"/>
</dbReference>
<evidence type="ECO:0000313" key="2">
    <source>
        <dbReference type="Proteomes" id="UP000190188"/>
    </source>
</evidence>
<dbReference type="STRING" id="1324314.BVG16_05160"/>
<protein>
    <recommendedName>
        <fullName evidence="3">HEAT repeat domain-containing protein</fullName>
    </recommendedName>
</protein>
<dbReference type="Proteomes" id="UP000190188">
    <property type="component" value="Unassembled WGS sequence"/>
</dbReference>
<evidence type="ECO:0000313" key="1">
    <source>
        <dbReference type="EMBL" id="OPA80136.1"/>
    </source>
</evidence>
<dbReference type="Gene3D" id="1.25.10.10">
    <property type="entry name" value="Leucine-rich Repeat Variant"/>
    <property type="match status" value="1"/>
</dbReference>
<accession>A0A1T2XK90</accession>
<dbReference type="OrthoDB" id="83685at2"/>
<dbReference type="EMBL" id="MSZX01000002">
    <property type="protein sequence ID" value="OPA80136.1"/>
    <property type="molecule type" value="Genomic_DNA"/>
</dbReference>
<dbReference type="InterPro" id="IPR016024">
    <property type="entry name" value="ARM-type_fold"/>
</dbReference>
<gene>
    <name evidence="1" type="ORF">BVG16_05160</name>
</gene>
<reference evidence="1 2" key="1">
    <citation type="submission" date="2017-01" db="EMBL/GenBank/DDBJ databases">
        <title>Genome analysis of Paenibacillus selenitrireducens ES3-24.</title>
        <authorList>
            <person name="Xu D."/>
            <person name="Yao R."/>
            <person name="Zheng S."/>
        </authorList>
    </citation>
    <scope>NUCLEOTIDE SEQUENCE [LARGE SCALE GENOMIC DNA]</scope>
    <source>
        <strain evidence="1 2">ES3-24</strain>
    </source>
</reference>
<keyword evidence="2" id="KW-1185">Reference proteome</keyword>
<dbReference type="InterPro" id="IPR011989">
    <property type="entry name" value="ARM-like"/>
</dbReference>
<comment type="caution">
    <text evidence="1">The sequence shown here is derived from an EMBL/GenBank/DDBJ whole genome shotgun (WGS) entry which is preliminary data.</text>
</comment>
<sequence>MSTALLQELHQELRRLYIAGSDLALGDYRLKRILPQFQQLGERSPIFKRLGEGITALIEPADTQSYQSAEQLQDLGLLLTSVLRTQGTTAPQGDLRSIPNRPVSLSTYLSYRKLAAVEEALSTTGSNRYEVVVQAFEEGMFRDLRLLDPAVRALQDPYSEIAEFAMQKILPAYGAEVVPYLIDGFNPMGGRVESRKLHVIGQVGGEEVLDLIFQAAESGSEEVRVTAIRLLAPHSSYEPALLSWTKDKKKSIREAAYQALATIKTDTAVERIYEAFAGKDIEIAAEAAAKCNAEELTVRFVRDLSTEIQQAPVYKDDKKKAEASCIKMKHYLTALEGKRSDALYEVFAEVTRQYAFFISYAGLDLLDAAAYYFEQDNSLDALKNLHILEQHNTRYLSHAFRSSFRQLTPSQLYEHYVHSVRNKWKMKTNKETQKKLQQFISIIEQQVISYPYQSYANLWSSQEETSLLRKVELMPAEQVAQQWDVRWLDWLIEVDAAHLVCVFTRPGHTVSQSFMVEKLQGMKELRHQSIEVLLLGLERAEVDVSIRWEMLMNLLEHKRNSSFYVFEGHLLEYLYQLPFAFQDRLAAIMPNYRYTAREQLQYVWNTMEDKKQEAYAIDSV</sequence>
<dbReference type="AlphaFoldDB" id="A0A1T2XK90"/>
<organism evidence="1 2">
    <name type="scientific">Paenibacillus selenitireducens</name>
    <dbReference type="NCBI Taxonomy" id="1324314"/>
    <lineage>
        <taxon>Bacteria</taxon>
        <taxon>Bacillati</taxon>
        <taxon>Bacillota</taxon>
        <taxon>Bacilli</taxon>
        <taxon>Bacillales</taxon>
        <taxon>Paenibacillaceae</taxon>
        <taxon>Paenibacillus</taxon>
    </lineage>
</organism>
<dbReference type="Pfam" id="PF13646">
    <property type="entry name" value="HEAT_2"/>
    <property type="match status" value="1"/>
</dbReference>
<evidence type="ECO:0008006" key="3">
    <source>
        <dbReference type="Google" id="ProtNLM"/>
    </source>
</evidence>
<proteinExistence type="predicted"/>
<name>A0A1T2XK90_9BACL</name>
<dbReference type="SUPFAM" id="SSF48371">
    <property type="entry name" value="ARM repeat"/>
    <property type="match status" value="1"/>
</dbReference>